<organism evidence="1 2">
    <name type="scientific">Platysternon megacephalum</name>
    <name type="common">big-headed turtle</name>
    <dbReference type="NCBI Taxonomy" id="55544"/>
    <lineage>
        <taxon>Eukaryota</taxon>
        <taxon>Metazoa</taxon>
        <taxon>Chordata</taxon>
        <taxon>Craniata</taxon>
        <taxon>Vertebrata</taxon>
        <taxon>Euteleostomi</taxon>
        <taxon>Archelosauria</taxon>
        <taxon>Testudinata</taxon>
        <taxon>Testudines</taxon>
        <taxon>Cryptodira</taxon>
        <taxon>Durocryptodira</taxon>
        <taxon>Testudinoidea</taxon>
        <taxon>Platysternidae</taxon>
        <taxon>Platysternon</taxon>
    </lineage>
</organism>
<evidence type="ECO:0000313" key="2">
    <source>
        <dbReference type="Proteomes" id="UP000297703"/>
    </source>
</evidence>
<keyword evidence="2" id="KW-1185">Reference proteome</keyword>
<evidence type="ECO:0000313" key="1">
    <source>
        <dbReference type="EMBL" id="TFK10726.1"/>
    </source>
</evidence>
<sequence>MKIRKSLRGHVVRPSPAQDEGLGSVIISKYLAGRFHQLSSAMNFQSLLSRLQAKCPENIHSSRGQNPPASGNTFPIMSCYRVSADPFVSGLSQICSPPLLIKQTTARVALAQY</sequence>
<name>A0A4D9EKI3_9SAUR</name>
<proteinExistence type="predicted"/>
<dbReference type="AlphaFoldDB" id="A0A4D9EKI3"/>
<comment type="caution">
    <text evidence="1">The sequence shown here is derived from an EMBL/GenBank/DDBJ whole genome shotgun (WGS) entry which is preliminary data.</text>
</comment>
<dbReference type="Proteomes" id="UP000297703">
    <property type="component" value="Unassembled WGS sequence"/>
</dbReference>
<dbReference type="EMBL" id="QXTE01000039">
    <property type="protein sequence ID" value="TFK10726.1"/>
    <property type="molecule type" value="Genomic_DNA"/>
</dbReference>
<accession>A0A4D9EKI3</accession>
<reference evidence="1 2" key="1">
    <citation type="submission" date="2019-04" db="EMBL/GenBank/DDBJ databases">
        <title>Draft genome of the big-headed turtle Platysternon megacephalum.</title>
        <authorList>
            <person name="Gong S."/>
        </authorList>
    </citation>
    <scope>NUCLEOTIDE SEQUENCE [LARGE SCALE GENOMIC DNA]</scope>
    <source>
        <strain evidence="1">DO16091913</strain>
        <tissue evidence="1">Muscle</tissue>
    </source>
</reference>
<gene>
    <name evidence="1" type="ORF">DR999_PMT06133</name>
</gene>
<reference evidence="1 2" key="2">
    <citation type="submission" date="2019-04" db="EMBL/GenBank/DDBJ databases">
        <title>The genome sequence of big-headed turtle.</title>
        <authorList>
            <person name="Gong S."/>
        </authorList>
    </citation>
    <scope>NUCLEOTIDE SEQUENCE [LARGE SCALE GENOMIC DNA]</scope>
    <source>
        <strain evidence="1">DO16091913</strain>
        <tissue evidence="1">Muscle</tissue>
    </source>
</reference>
<protein>
    <submittedName>
        <fullName evidence="1">Disabled-like protein 1</fullName>
    </submittedName>
</protein>